<protein>
    <submittedName>
        <fullName evidence="5">ABC-type Fe3+-hydroxamate transport system substrate-binding protein</fullName>
    </submittedName>
</protein>
<dbReference type="PROSITE" id="PS50983">
    <property type="entry name" value="FE_B12_PBP"/>
    <property type="match status" value="1"/>
</dbReference>
<dbReference type="SUPFAM" id="SSF53807">
    <property type="entry name" value="Helical backbone' metal receptor"/>
    <property type="match status" value="1"/>
</dbReference>
<evidence type="ECO:0000256" key="1">
    <source>
        <dbReference type="ARBA" id="ARBA00008814"/>
    </source>
</evidence>
<dbReference type="EMBL" id="JAFBFH010000008">
    <property type="protein sequence ID" value="MBM7714677.1"/>
    <property type="molecule type" value="Genomic_DNA"/>
</dbReference>
<accession>A0ABS2R4Z0</accession>
<organism evidence="5 6">
    <name type="scientific">Siminovitchia thermophila</name>
    <dbReference type="NCBI Taxonomy" id="1245522"/>
    <lineage>
        <taxon>Bacteria</taxon>
        <taxon>Bacillati</taxon>
        <taxon>Bacillota</taxon>
        <taxon>Bacilli</taxon>
        <taxon>Bacillales</taxon>
        <taxon>Bacillaceae</taxon>
        <taxon>Siminovitchia</taxon>
    </lineage>
</organism>
<gene>
    <name evidence="5" type="ORF">JOC94_001649</name>
</gene>
<keyword evidence="2" id="KW-0175">Coiled coil</keyword>
<feature type="compositionally biased region" description="Basic and acidic residues" evidence="3">
    <location>
        <begin position="27"/>
        <end position="51"/>
    </location>
</feature>
<dbReference type="Gene3D" id="3.40.50.1980">
    <property type="entry name" value="Nitrogenase molybdenum iron protein domain"/>
    <property type="match status" value="2"/>
</dbReference>
<evidence type="ECO:0000259" key="4">
    <source>
        <dbReference type="PROSITE" id="PS50983"/>
    </source>
</evidence>
<dbReference type="Pfam" id="PF01497">
    <property type="entry name" value="Peripla_BP_2"/>
    <property type="match status" value="1"/>
</dbReference>
<dbReference type="PANTHER" id="PTHR30535:SF34">
    <property type="entry name" value="MOLYBDATE-BINDING PROTEIN MOLA"/>
    <property type="match status" value="1"/>
</dbReference>
<keyword evidence="6" id="KW-1185">Reference proteome</keyword>
<feature type="coiled-coil region" evidence="2">
    <location>
        <begin position="189"/>
        <end position="216"/>
    </location>
</feature>
<dbReference type="Proteomes" id="UP000823485">
    <property type="component" value="Unassembled WGS sequence"/>
</dbReference>
<dbReference type="RefSeq" id="WP_077112672.1">
    <property type="nucleotide sequence ID" value="NZ_JAFBFH010000008.1"/>
</dbReference>
<evidence type="ECO:0000256" key="3">
    <source>
        <dbReference type="SAM" id="MobiDB-lite"/>
    </source>
</evidence>
<evidence type="ECO:0000256" key="2">
    <source>
        <dbReference type="SAM" id="Coils"/>
    </source>
</evidence>
<name>A0ABS2R4Z0_9BACI</name>
<dbReference type="PROSITE" id="PS51257">
    <property type="entry name" value="PROKAR_LIPOPROTEIN"/>
    <property type="match status" value="1"/>
</dbReference>
<feature type="region of interest" description="Disordered" evidence="3">
    <location>
        <begin position="24"/>
        <end position="56"/>
    </location>
</feature>
<evidence type="ECO:0000313" key="6">
    <source>
        <dbReference type="Proteomes" id="UP000823485"/>
    </source>
</evidence>
<comment type="caution">
    <text evidence="5">The sequence shown here is derived from an EMBL/GenBank/DDBJ whole genome shotgun (WGS) entry which is preliminary data.</text>
</comment>
<dbReference type="PANTHER" id="PTHR30535">
    <property type="entry name" value="VITAMIN B12-BINDING PROTEIN"/>
    <property type="match status" value="1"/>
</dbReference>
<dbReference type="InterPro" id="IPR002491">
    <property type="entry name" value="ABC_transptr_periplasmic_BD"/>
</dbReference>
<sequence length="339" mass="37039">MRKIIFYGCTLLVLFFVSGCGQNEQKTNSEPENQQKDAEKESFSNDKEKGQGGEFPRTVDVYGEEITIEKKPEKVAALSLNVAEIAVDLLGAEHIAAITTSAENDRLSHITEELDQIPHKIAGATSLDPEVVLSYEPDLVLLTLTHGSEQDANKMLQSAGVPLASFDRWMTVESLMENYQLIGELVGEEAKAEKRVAEMKAKVEKVQKQVADQKEKPSVLLLSQVGSNTGPYILGPSSIAYDIVKLAGGTPASDVLNLDKTTPASIEHMIEIDPDYIVLVEWGSTSGEFSELLDSPGFNTLRAVESGNVKNIPAKSISQPNAYVVDILEELAEWIHPNQ</sequence>
<evidence type="ECO:0000313" key="5">
    <source>
        <dbReference type="EMBL" id="MBM7714677.1"/>
    </source>
</evidence>
<reference evidence="5 6" key="1">
    <citation type="submission" date="2021-01" db="EMBL/GenBank/DDBJ databases">
        <title>Genomic Encyclopedia of Type Strains, Phase IV (KMG-IV): sequencing the most valuable type-strain genomes for metagenomic binning, comparative biology and taxonomic classification.</title>
        <authorList>
            <person name="Goeker M."/>
        </authorList>
    </citation>
    <scope>NUCLEOTIDE SEQUENCE [LARGE SCALE GENOMIC DNA]</scope>
    <source>
        <strain evidence="5 6">DSM 105453</strain>
    </source>
</reference>
<dbReference type="InterPro" id="IPR050902">
    <property type="entry name" value="ABC_Transporter_SBP"/>
</dbReference>
<proteinExistence type="inferred from homology"/>
<feature type="domain" description="Fe/B12 periplasmic-binding" evidence="4">
    <location>
        <begin position="74"/>
        <end position="339"/>
    </location>
</feature>
<comment type="similarity">
    <text evidence="1">Belongs to the bacterial solute-binding protein 8 family.</text>
</comment>